<dbReference type="Proteomes" id="UP000030765">
    <property type="component" value="Unassembled WGS sequence"/>
</dbReference>
<evidence type="ECO:0000256" key="5">
    <source>
        <dbReference type="ARBA" id="ARBA00024195"/>
    </source>
</evidence>
<dbReference type="EnsemblMetazoa" id="ASIC010625-RA">
    <property type="protein sequence ID" value="ASIC010625-PA"/>
    <property type="gene ID" value="ASIC010625"/>
</dbReference>
<evidence type="ECO:0000313" key="8">
    <source>
        <dbReference type="EnsemblMetazoa" id="ASIC010625-PA"/>
    </source>
</evidence>
<evidence type="ECO:0000256" key="1">
    <source>
        <dbReference type="ARBA" id="ARBA00022670"/>
    </source>
</evidence>
<dbReference type="OrthoDB" id="10059102at2759"/>
<comment type="similarity">
    <text evidence="5">Belongs to the peptidase S1 family. CLIP subfamily.</text>
</comment>
<dbReference type="PROSITE" id="PS50240">
    <property type="entry name" value="TRYPSIN_DOM"/>
    <property type="match status" value="1"/>
</dbReference>
<proteinExistence type="inferred from homology"/>
<keyword evidence="4" id="KW-1015">Disulfide bond</keyword>
<dbReference type="STRING" id="74873.A0A084VY27"/>
<dbReference type="GO" id="GO:0006508">
    <property type="term" value="P:proteolysis"/>
    <property type="evidence" value="ECO:0007669"/>
    <property type="project" value="UniProtKB-KW"/>
</dbReference>
<name>A0A084VY27_ANOSI</name>
<dbReference type="OMA" id="CAETNFP"/>
<dbReference type="InterPro" id="IPR043504">
    <property type="entry name" value="Peptidase_S1_PA_chymotrypsin"/>
</dbReference>
<dbReference type="VEuPathDB" id="VectorBase:ASIC010625"/>
<evidence type="ECO:0000256" key="3">
    <source>
        <dbReference type="ARBA" id="ARBA00022825"/>
    </source>
</evidence>
<dbReference type="InterPro" id="IPR009003">
    <property type="entry name" value="Peptidase_S1_PA"/>
</dbReference>
<dbReference type="PANTHER" id="PTHR24276">
    <property type="entry name" value="POLYSERASE-RELATED"/>
    <property type="match status" value="1"/>
</dbReference>
<evidence type="ECO:0000259" key="6">
    <source>
        <dbReference type="PROSITE" id="PS50240"/>
    </source>
</evidence>
<feature type="domain" description="Peptidase S1" evidence="6">
    <location>
        <begin position="1"/>
        <end position="60"/>
    </location>
</feature>
<reference evidence="7 9" key="1">
    <citation type="journal article" date="2014" name="BMC Genomics">
        <title>Genome sequence of Anopheles sinensis provides insight into genetics basis of mosquito competence for malaria parasites.</title>
        <authorList>
            <person name="Zhou D."/>
            <person name="Zhang D."/>
            <person name="Ding G."/>
            <person name="Shi L."/>
            <person name="Hou Q."/>
            <person name="Ye Y."/>
            <person name="Xu Y."/>
            <person name="Zhou H."/>
            <person name="Xiong C."/>
            <person name="Li S."/>
            <person name="Yu J."/>
            <person name="Hong S."/>
            <person name="Yu X."/>
            <person name="Zou P."/>
            <person name="Chen C."/>
            <person name="Chang X."/>
            <person name="Wang W."/>
            <person name="Lv Y."/>
            <person name="Sun Y."/>
            <person name="Ma L."/>
            <person name="Shen B."/>
            <person name="Zhu C."/>
        </authorList>
    </citation>
    <scope>NUCLEOTIDE SEQUENCE [LARGE SCALE GENOMIC DNA]</scope>
</reference>
<keyword evidence="2" id="KW-0378">Hydrolase</keyword>
<dbReference type="AlphaFoldDB" id="A0A084VY27"/>
<protein>
    <submittedName>
        <fullName evidence="7 8">Dmoj\GI11955-PA-like protein</fullName>
    </submittedName>
</protein>
<organism evidence="7">
    <name type="scientific">Anopheles sinensis</name>
    <name type="common">Mosquito</name>
    <dbReference type="NCBI Taxonomy" id="74873"/>
    <lineage>
        <taxon>Eukaryota</taxon>
        <taxon>Metazoa</taxon>
        <taxon>Ecdysozoa</taxon>
        <taxon>Arthropoda</taxon>
        <taxon>Hexapoda</taxon>
        <taxon>Insecta</taxon>
        <taxon>Pterygota</taxon>
        <taxon>Neoptera</taxon>
        <taxon>Endopterygota</taxon>
        <taxon>Diptera</taxon>
        <taxon>Nematocera</taxon>
        <taxon>Culicoidea</taxon>
        <taxon>Culicidae</taxon>
        <taxon>Anophelinae</taxon>
        <taxon>Anopheles</taxon>
    </lineage>
</organism>
<dbReference type="Gene3D" id="2.40.10.10">
    <property type="entry name" value="Trypsin-like serine proteases"/>
    <property type="match status" value="1"/>
</dbReference>
<dbReference type="InterPro" id="IPR050430">
    <property type="entry name" value="Peptidase_S1"/>
</dbReference>
<evidence type="ECO:0000313" key="7">
    <source>
        <dbReference type="EMBL" id="KFB42871.1"/>
    </source>
</evidence>
<evidence type="ECO:0000256" key="4">
    <source>
        <dbReference type="ARBA" id="ARBA00023157"/>
    </source>
</evidence>
<sequence length="73" mass="7342">MFCASAPGKDSCTSDSGGPAVHDGQLIGLVSHGAGCAETNFPGVYTLVSAVRDWIDGIITGNTGDNPTDGQCQ</sequence>
<dbReference type="SUPFAM" id="SSF50494">
    <property type="entry name" value="Trypsin-like serine proteases"/>
    <property type="match status" value="1"/>
</dbReference>
<dbReference type="PANTHER" id="PTHR24276:SF98">
    <property type="entry name" value="FI18310P1-RELATED"/>
    <property type="match status" value="1"/>
</dbReference>
<keyword evidence="9" id="KW-1185">Reference proteome</keyword>
<evidence type="ECO:0000313" key="9">
    <source>
        <dbReference type="Proteomes" id="UP000030765"/>
    </source>
</evidence>
<dbReference type="GO" id="GO:0004252">
    <property type="term" value="F:serine-type endopeptidase activity"/>
    <property type="evidence" value="ECO:0007669"/>
    <property type="project" value="InterPro"/>
</dbReference>
<dbReference type="EMBL" id="ATLV01018259">
    <property type="status" value="NOT_ANNOTATED_CDS"/>
    <property type="molecule type" value="Genomic_DNA"/>
</dbReference>
<evidence type="ECO:0000256" key="2">
    <source>
        <dbReference type="ARBA" id="ARBA00022801"/>
    </source>
</evidence>
<keyword evidence="3" id="KW-0720">Serine protease</keyword>
<dbReference type="Pfam" id="PF00089">
    <property type="entry name" value="Trypsin"/>
    <property type="match status" value="1"/>
</dbReference>
<reference evidence="8" key="2">
    <citation type="submission" date="2020-05" db="UniProtKB">
        <authorList>
            <consortium name="EnsemblMetazoa"/>
        </authorList>
    </citation>
    <scope>IDENTIFICATION</scope>
</reference>
<dbReference type="InterPro" id="IPR001254">
    <property type="entry name" value="Trypsin_dom"/>
</dbReference>
<accession>A0A084VY27</accession>
<keyword evidence="1" id="KW-0645">Protease</keyword>
<gene>
    <name evidence="7" type="ORF">ZHAS_00010625</name>
</gene>
<dbReference type="EMBL" id="KE525226">
    <property type="protein sequence ID" value="KFB42871.1"/>
    <property type="molecule type" value="Genomic_DNA"/>
</dbReference>